<dbReference type="STRING" id="863227.GCA_000373005_02060"/>
<dbReference type="AlphaFoldDB" id="A0A2N7X5U6"/>
<organism evidence="8 9">
    <name type="scientific">Trinickia symbiotica</name>
    <dbReference type="NCBI Taxonomy" id="863227"/>
    <lineage>
        <taxon>Bacteria</taxon>
        <taxon>Pseudomonadati</taxon>
        <taxon>Pseudomonadota</taxon>
        <taxon>Betaproteobacteria</taxon>
        <taxon>Burkholderiales</taxon>
        <taxon>Burkholderiaceae</taxon>
        <taxon>Trinickia</taxon>
    </lineage>
</organism>
<dbReference type="Proteomes" id="UP000235777">
    <property type="component" value="Unassembled WGS sequence"/>
</dbReference>
<keyword evidence="3" id="KW-0847">Vitamin C</keyword>
<dbReference type="GO" id="GO:0051213">
    <property type="term" value="F:dioxygenase activity"/>
    <property type="evidence" value="ECO:0007669"/>
    <property type="project" value="UniProtKB-KW"/>
</dbReference>
<evidence type="ECO:0000313" key="9">
    <source>
        <dbReference type="Proteomes" id="UP000235777"/>
    </source>
</evidence>
<dbReference type="RefSeq" id="WP_018440607.1">
    <property type="nucleotide sequence ID" value="NZ_KB890171.1"/>
</dbReference>
<accession>A0A2N7X5U6</accession>
<evidence type="ECO:0000256" key="2">
    <source>
        <dbReference type="ARBA" id="ARBA00022723"/>
    </source>
</evidence>
<dbReference type="Gene3D" id="2.60.120.620">
    <property type="entry name" value="q2cbj1_9rhob like domain"/>
    <property type="match status" value="1"/>
</dbReference>
<dbReference type="InterPro" id="IPR044862">
    <property type="entry name" value="Pro_4_hyd_alph_FE2OG_OXY"/>
</dbReference>
<comment type="caution">
    <text evidence="8">The sequence shown here is derived from an EMBL/GenBank/DDBJ whole genome shotgun (WGS) entry which is preliminary data.</text>
</comment>
<dbReference type="PROSITE" id="PS51471">
    <property type="entry name" value="FE2OG_OXY"/>
    <property type="match status" value="1"/>
</dbReference>
<name>A0A2N7X5U6_9BURK</name>
<dbReference type="InterPro" id="IPR006620">
    <property type="entry name" value="Pro_4_hyd_alph"/>
</dbReference>
<dbReference type="GO" id="GO:0031418">
    <property type="term" value="F:L-ascorbic acid binding"/>
    <property type="evidence" value="ECO:0007669"/>
    <property type="project" value="UniProtKB-KW"/>
</dbReference>
<evidence type="ECO:0000256" key="6">
    <source>
        <dbReference type="ARBA" id="ARBA00023004"/>
    </source>
</evidence>
<evidence type="ECO:0000259" key="7">
    <source>
        <dbReference type="PROSITE" id="PS51471"/>
    </source>
</evidence>
<evidence type="ECO:0000256" key="3">
    <source>
        <dbReference type="ARBA" id="ARBA00022896"/>
    </source>
</evidence>
<evidence type="ECO:0000256" key="4">
    <source>
        <dbReference type="ARBA" id="ARBA00022964"/>
    </source>
</evidence>
<dbReference type="GO" id="GO:0016705">
    <property type="term" value="F:oxidoreductase activity, acting on paired donors, with incorporation or reduction of molecular oxygen"/>
    <property type="evidence" value="ECO:0007669"/>
    <property type="project" value="InterPro"/>
</dbReference>
<keyword evidence="4" id="KW-0223">Dioxygenase</keyword>
<feature type="domain" description="Fe2OG dioxygenase" evidence="7">
    <location>
        <begin position="99"/>
        <end position="196"/>
    </location>
</feature>
<sequence>MSSYLSMPPGPPIRDQSYATWRGAFTKEDLDKIVELGEAVPSQPATVFNDAAVEVDEGIRRTDVGWIARTPESDWLYEKLAYYAADLNARYFGFALSGFIEQLQYTIYRGSEDRPGKYDWHVDMGINTAAPRKLSLVVLLSSPEEYEGGELEFQGISTSQATKSQGDVNAFSSWVMHRVKPVTKGTRRSLVAWISGPQFL</sequence>
<reference evidence="8 9" key="1">
    <citation type="submission" date="2018-01" db="EMBL/GenBank/DDBJ databases">
        <title>Whole genome analyses suggest that Burkholderia sensu lato contains two further novel genera in the rhizoxinica-symbiotica group Mycetohabitans gen. nov., and Trinickia gen. nov.: implications for the evolution of diazotrophy and nodulation in the Burkholderiaceae.</title>
        <authorList>
            <person name="Estrada-de los Santos P."/>
            <person name="Palmer M."/>
            <person name="Chavez-Ramirez B."/>
            <person name="Beukes C."/>
            <person name="Steenkamp E.T."/>
            <person name="Hirsch A.M."/>
            <person name="Manyaka P."/>
            <person name="Maluk M."/>
            <person name="Lafos M."/>
            <person name="Crook M."/>
            <person name="Gross E."/>
            <person name="Simon M.F."/>
            <person name="Bueno dos Reis Junior F."/>
            <person name="Poole P.S."/>
            <person name="Venter S.N."/>
            <person name="James E.K."/>
        </authorList>
    </citation>
    <scope>NUCLEOTIDE SEQUENCE [LARGE SCALE GENOMIC DNA]</scope>
    <source>
        <strain evidence="8 9">JPY 581</strain>
    </source>
</reference>
<dbReference type="OrthoDB" id="9812472at2"/>
<evidence type="ECO:0000313" key="8">
    <source>
        <dbReference type="EMBL" id="PMS37138.1"/>
    </source>
</evidence>
<dbReference type="GO" id="GO:0005506">
    <property type="term" value="F:iron ion binding"/>
    <property type="evidence" value="ECO:0007669"/>
    <property type="project" value="InterPro"/>
</dbReference>
<comment type="cofactor">
    <cofactor evidence="1">
        <name>L-ascorbate</name>
        <dbReference type="ChEBI" id="CHEBI:38290"/>
    </cofactor>
</comment>
<dbReference type="EMBL" id="PNYC01000005">
    <property type="protein sequence ID" value="PMS37138.1"/>
    <property type="molecule type" value="Genomic_DNA"/>
</dbReference>
<protein>
    <recommendedName>
        <fullName evidence="7">Fe2OG dioxygenase domain-containing protein</fullName>
    </recommendedName>
</protein>
<keyword evidence="5" id="KW-0560">Oxidoreductase</keyword>
<gene>
    <name evidence="8" type="ORF">C0Z20_10600</name>
</gene>
<evidence type="ECO:0000256" key="1">
    <source>
        <dbReference type="ARBA" id="ARBA00001961"/>
    </source>
</evidence>
<dbReference type="InterPro" id="IPR005123">
    <property type="entry name" value="Oxoglu/Fe-dep_dioxygenase_dom"/>
</dbReference>
<keyword evidence="2" id="KW-0479">Metal-binding</keyword>
<evidence type="ECO:0000256" key="5">
    <source>
        <dbReference type="ARBA" id="ARBA00023002"/>
    </source>
</evidence>
<dbReference type="SMART" id="SM00702">
    <property type="entry name" value="P4Hc"/>
    <property type="match status" value="1"/>
</dbReference>
<proteinExistence type="predicted"/>
<dbReference type="Pfam" id="PF13640">
    <property type="entry name" value="2OG-FeII_Oxy_3"/>
    <property type="match status" value="1"/>
</dbReference>
<keyword evidence="6" id="KW-0408">Iron</keyword>
<keyword evidence="9" id="KW-1185">Reference proteome</keyword>